<evidence type="ECO:0000256" key="3">
    <source>
        <dbReference type="ARBA" id="ARBA00023004"/>
    </source>
</evidence>
<sequence>MLSVTCKIRLSASGVHLFDRVSGTNVLLDEVAVPVEQFSRAPRYLSVALTNACELRCSYCYAPKYAASLDRERVLQWAVELDAAGCLGLGFGGGEPTTYRQFPQLCADIAQATSLPVTFTTHGHRLTPALIDSLRGSVHFVRLSVDGVGATYERLRGRPFTALVQAAGLLHSLAPFGINAVINADTVSELDRLAEFAGAAGASELLLLPEQPTKTTPGISDSDAERLVQWVTTVTTEVRLAISRSGFEAALPTAEAIPEESPLDAHMHVDAAGVLRPNAYASMGVPVGQSIIEAVEALREAG</sequence>
<gene>
    <name evidence="6" type="ORF">GCM10017667_78860</name>
</gene>
<dbReference type="GO" id="GO:0051536">
    <property type="term" value="F:iron-sulfur cluster binding"/>
    <property type="evidence" value="ECO:0007669"/>
    <property type="project" value="UniProtKB-KW"/>
</dbReference>
<evidence type="ECO:0000313" key="7">
    <source>
        <dbReference type="Proteomes" id="UP000632849"/>
    </source>
</evidence>
<keyword evidence="3" id="KW-0408">Iron</keyword>
<reference evidence="6" key="1">
    <citation type="journal article" date="2014" name="Int. J. Syst. Evol. Microbiol.">
        <title>Complete genome sequence of Corynebacterium casei LMG S-19264T (=DSM 44701T), isolated from a smear-ripened cheese.</title>
        <authorList>
            <consortium name="US DOE Joint Genome Institute (JGI-PGF)"/>
            <person name="Walter F."/>
            <person name="Albersmeier A."/>
            <person name="Kalinowski J."/>
            <person name="Ruckert C."/>
        </authorList>
    </citation>
    <scope>NUCLEOTIDE SEQUENCE</scope>
    <source>
        <strain evidence="6">JCM 4122</strain>
    </source>
</reference>
<dbReference type="GO" id="GO:0003824">
    <property type="term" value="F:catalytic activity"/>
    <property type="evidence" value="ECO:0007669"/>
    <property type="project" value="InterPro"/>
</dbReference>
<feature type="domain" description="Radical SAM core" evidence="5">
    <location>
        <begin position="39"/>
        <end position="245"/>
    </location>
</feature>
<evidence type="ECO:0000259" key="5">
    <source>
        <dbReference type="PROSITE" id="PS51918"/>
    </source>
</evidence>
<dbReference type="InterPro" id="IPR058240">
    <property type="entry name" value="rSAM_sf"/>
</dbReference>
<dbReference type="AlphaFoldDB" id="A0A919BYL9"/>
<dbReference type="InterPro" id="IPR013785">
    <property type="entry name" value="Aldolase_TIM"/>
</dbReference>
<accession>A0A919BYL9</accession>
<proteinExistence type="predicted"/>
<comment type="caution">
    <text evidence="6">The sequence shown here is derived from an EMBL/GenBank/DDBJ whole genome shotgun (WGS) entry which is preliminary data.</text>
</comment>
<dbReference type="Pfam" id="PF04055">
    <property type="entry name" value="Radical_SAM"/>
    <property type="match status" value="1"/>
</dbReference>
<dbReference type="Proteomes" id="UP000632849">
    <property type="component" value="Unassembled WGS sequence"/>
</dbReference>
<dbReference type="GO" id="GO:0046872">
    <property type="term" value="F:metal ion binding"/>
    <property type="evidence" value="ECO:0007669"/>
    <property type="project" value="UniProtKB-KW"/>
</dbReference>
<dbReference type="InterPro" id="IPR050377">
    <property type="entry name" value="Radical_SAM_PqqE_MftC-like"/>
</dbReference>
<dbReference type="SFLD" id="SFLDS00029">
    <property type="entry name" value="Radical_SAM"/>
    <property type="match status" value="1"/>
</dbReference>
<keyword evidence="2" id="KW-0479">Metal-binding</keyword>
<evidence type="ECO:0000256" key="2">
    <source>
        <dbReference type="ARBA" id="ARBA00022723"/>
    </source>
</evidence>
<dbReference type="Gene3D" id="3.20.20.70">
    <property type="entry name" value="Aldolase class I"/>
    <property type="match status" value="1"/>
</dbReference>
<dbReference type="SFLD" id="SFLDG01067">
    <property type="entry name" value="SPASM/twitch_domain_containing"/>
    <property type="match status" value="1"/>
</dbReference>
<evidence type="ECO:0000256" key="1">
    <source>
        <dbReference type="ARBA" id="ARBA00022691"/>
    </source>
</evidence>
<protein>
    <recommendedName>
        <fullName evidence="5">Radical SAM core domain-containing protein</fullName>
    </recommendedName>
</protein>
<evidence type="ECO:0000256" key="4">
    <source>
        <dbReference type="ARBA" id="ARBA00023014"/>
    </source>
</evidence>
<dbReference type="InterPro" id="IPR007197">
    <property type="entry name" value="rSAM"/>
</dbReference>
<dbReference type="EMBL" id="BNBE01000004">
    <property type="protein sequence ID" value="GHG29536.1"/>
    <property type="molecule type" value="Genomic_DNA"/>
</dbReference>
<name>A0A919BYL9_STRFL</name>
<keyword evidence="1" id="KW-0949">S-adenosyl-L-methionine</keyword>
<organism evidence="6 7">
    <name type="scientific">Streptomyces filamentosus</name>
    <name type="common">Streptomyces roseosporus</name>
    <dbReference type="NCBI Taxonomy" id="67294"/>
    <lineage>
        <taxon>Bacteria</taxon>
        <taxon>Bacillati</taxon>
        <taxon>Actinomycetota</taxon>
        <taxon>Actinomycetes</taxon>
        <taxon>Kitasatosporales</taxon>
        <taxon>Streptomycetaceae</taxon>
        <taxon>Streptomyces</taxon>
    </lineage>
</organism>
<evidence type="ECO:0000313" key="6">
    <source>
        <dbReference type="EMBL" id="GHG29536.1"/>
    </source>
</evidence>
<dbReference type="PROSITE" id="PS51918">
    <property type="entry name" value="RADICAL_SAM"/>
    <property type="match status" value="1"/>
</dbReference>
<dbReference type="PANTHER" id="PTHR11228:SF7">
    <property type="entry name" value="PQQA PEPTIDE CYCLASE"/>
    <property type="match status" value="1"/>
</dbReference>
<keyword evidence="7" id="KW-1185">Reference proteome</keyword>
<dbReference type="PANTHER" id="PTHR11228">
    <property type="entry name" value="RADICAL SAM DOMAIN PROTEIN"/>
    <property type="match status" value="1"/>
</dbReference>
<dbReference type="SUPFAM" id="SSF102114">
    <property type="entry name" value="Radical SAM enzymes"/>
    <property type="match status" value="1"/>
</dbReference>
<keyword evidence="4" id="KW-0411">Iron-sulfur</keyword>
<reference evidence="6" key="2">
    <citation type="submission" date="2020-09" db="EMBL/GenBank/DDBJ databases">
        <authorList>
            <person name="Sun Q."/>
            <person name="Ohkuma M."/>
        </authorList>
    </citation>
    <scope>NUCLEOTIDE SEQUENCE</scope>
    <source>
        <strain evidence="6">JCM 4122</strain>
    </source>
</reference>